<dbReference type="PANTHER" id="PTHR42987:SF4">
    <property type="entry name" value="PROTEASE SOHB-RELATED"/>
    <property type="match status" value="1"/>
</dbReference>
<comment type="caution">
    <text evidence="3">The sequence shown here is derived from an EMBL/GenBank/DDBJ whole genome shotgun (WGS) entry which is preliminary data.</text>
</comment>
<name>A0ABV4TAR5_9FLAO</name>
<comment type="similarity">
    <text evidence="1">Belongs to the peptidase S49 family.</text>
</comment>
<evidence type="ECO:0000256" key="1">
    <source>
        <dbReference type="ARBA" id="ARBA00008683"/>
    </source>
</evidence>
<evidence type="ECO:0000259" key="2">
    <source>
        <dbReference type="Pfam" id="PF01343"/>
    </source>
</evidence>
<sequence length="289" mass="31242">MRVDRLLMDLTRGQWAMSFDGLLAYMPIAHKIMMGENVPIVENTSSLMTVVDHNGKTVAPSKDGFIDAPKGSVAVIDMVGPIMKYGGMCSYGAEEIAMAMYAADRNPNIMGIVFNEDGPGGGVNAIGPFIQFGKDKTKPVVAIADQCASLHYWAMCAVADHKMANNNVSAAFGSVGIVASFADNREYLENLGYKFHDIYPPESEHKNLAVKLALEGKYEMITEEHLSPLAIKFQGGVRAACPNLKEEVGVLTGKTFGADDALKYGMIDSIGSLDQAINRLHIMSELKSL</sequence>
<dbReference type="Gene3D" id="3.90.226.10">
    <property type="entry name" value="2-enoyl-CoA Hydratase, Chain A, domain 1"/>
    <property type="match status" value="1"/>
</dbReference>
<dbReference type="InterPro" id="IPR002142">
    <property type="entry name" value="Peptidase_S49"/>
</dbReference>
<organism evidence="3 4">
    <name type="scientific">Flavobacterium zubiriense</name>
    <dbReference type="NCBI Taxonomy" id="3138075"/>
    <lineage>
        <taxon>Bacteria</taxon>
        <taxon>Pseudomonadati</taxon>
        <taxon>Bacteroidota</taxon>
        <taxon>Flavobacteriia</taxon>
        <taxon>Flavobacteriales</taxon>
        <taxon>Flavobacteriaceae</taxon>
        <taxon>Flavobacterium</taxon>
    </lineage>
</organism>
<proteinExistence type="inferred from homology"/>
<dbReference type="EMBL" id="JBCFQL010000006">
    <property type="protein sequence ID" value="MFA9191123.1"/>
    <property type="molecule type" value="Genomic_DNA"/>
</dbReference>
<evidence type="ECO:0000313" key="3">
    <source>
        <dbReference type="EMBL" id="MFA9191123.1"/>
    </source>
</evidence>
<dbReference type="InterPro" id="IPR029045">
    <property type="entry name" value="ClpP/crotonase-like_dom_sf"/>
</dbReference>
<reference evidence="3 4" key="1">
    <citation type="submission" date="2024-04" db="EMBL/GenBank/DDBJ databases">
        <title>New Clade of Flavobacterium.</title>
        <authorList>
            <person name="Matos L."/>
            <person name="Proenca D.N."/>
            <person name="Fransisco R.M."/>
            <person name="Chung A.P."/>
            <person name="Maccario L."/>
            <person name="Sorensen S.J."/>
            <person name="Morais P.V."/>
        </authorList>
    </citation>
    <scope>NUCLEOTIDE SEQUENCE [LARGE SCALE GENOMIC DNA]</scope>
    <source>
        <strain evidence="3 4">FZUC8N2.13</strain>
    </source>
</reference>
<keyword evidence="4" id="KW-1185">Reference proteome</keyword>
<dbReference type="Proteomes" id="UP001574169">
    <property type="component" value="Unassembled WGS sequence"/>
</dbReference>
<accession>A0ABV4TAR5</accession>
<dbReference type="SUPFAM" id="SSF52096">
    <property type="entry name" value="ClpP/crotonase"/>
    <property type="match status" value="1"/>
</dbReference>
<protein>
    <submittedName>
        <fullName evidence="3">S49 family peptidase</fullName>
    </submittedName>
</protein>
<dbReference type="PANTHER" id="PTHR42987">
    <property type="entry name" value="PEPTIDASE S49"/>
    <property type="match status" value="1"/>
</dbReference>
<feature type="domain" description="Peptidase S49" evidence="2">
    <location>
        <begin position="134"/>
        <end position="285"/>
    </location>
</feature>
<dbReference type="Pfam" id="PF01343">
    <property type="entry name" value="Peptidase_S49"/>
    <property type="match status" value="1"/>
</dbReference>
<gene>
    <name evidence="3" type="ORF">AAGV28_07040</name>
</gene>
<dbReference type="RefSeq" id="WP_373406116.1">
    <property type="nucleotide sequence ID" value="NZ_JBCFQL010000006.1"/>
</dbReference>
<evidence type="ECO:0000313" key="4">
    <source>
        <dbReference type="Proteomes" id="UP001574169"/>
    </source>
</evidence>